<feature type="domain" description="Vanadium-dependent haloperoxidase NapH1-like second helical-bundle" evidence="1">
    <location>
        <begin position="485"/>
        <end position="681"/>
    </location>
</feature>
<accession>A0A1M7L079</accession>
<dbReference type="PANTHER" id="PTHR34599">
    <property type="entry name" value="PEROXIDASE-RELATED"/>
    <property type="match status" value="1"/>
</dbReference>
<reference evidence="2 3" key="1">
    <citation type="submission" date="2016-11" db="EMBL/GenBank/DDBJ databases">
        <authorList>
            <person name="Varghese N."/>
            <person name="Submissions S."/>
        </authorList>
    </citation>
    <scope>NUCLEOTIDE SEQUENCE [LARGE SCALE GENOMIC DNA]</scope>
    <source>
        <strain evidence="2 3">DSM 28249</strain>
    </source>
</reference>
<evidence type="ECO:0000313" key="3">
    <source>
        <dbReference type="Proteomes" id="UP000322545"/>
    </source>
</evidence>
<dbReference type="Gene3D" id="1.10.606.20">
    <property type="match status" value="2"/>
</dbReference>
<dbReference type="InterPro" id="IPR052559">
    <property type="entry name" value="V-haloperoxidase"/>
</dbReference>
<organism evidence="2 3">
    <name type="scientific">Roseovarius litoreus</name>
    <dbReference type="NCBI Taxonomy" id="1155722"/>
    <lineage>
        <taxon>Bacteria</taxon>
        <taxon>Pseudomonadati</taxon>
        <taxon>Pseudomonadota</taxon>
        <taxon>Alphaproteobacteria</taxon>
        <taxon>Rhodobacterales</taxon>
        <taxon>Roseobacteraceae</taxon>
        <taxon>Roseovarius</taxon>
    </lineage>
</organism>
<evidence type="ECO:0000313" key="2">
    <source>
        <dbReference type="EMBL" id="SHM71242.1"/>
    </source>
</evidence>
<gene>
    <name evidence="2" type="ORF">SAMN05443432_11290</name>
</gene>
<sequence>MGRDKRKDRDRDTEDKYKGEFEINITQDGETRSITLKGQPRDYEIEYEDDELEIEARKGDAEWEFDDVDSFEILSDPADEISQVPAGIFALAGPLRDYDFFLEDGSLIARSRLDGEAVSLEDATTFMAGGETFQTAFLVEMLEAPGPDILAEGGPRLMTVNTPDPTPSVLWDQILQTVIVDIGFGPTNAARAFSIMHTAIYDAQASYDPVAQRVSIDLEGDNLDIASLSDASGAEIEAAMHVAAYQALSQLFPGHRDMFDKVLSERVGIDISDDSRAHVVGSDAAQDVLTPRLAEAAVLANLSDGLYTPVNPGPDTRNDISRWTPEKKGKLSPDPDALQTFLTPELSLAEGFALPETPTGATDTALIRPDGPEPFFTADQQNAVLDFDTGTITLAAPVNVNGQTWQAADTIPVDKSLIGPVINPAFISQAEAIVHTSATLTEDQKLIAEFWEDGPGSSYPPGAWMTLAQYVSQRDGHDAASDALLFMTMGNALNDAAIATWDAKVHFDYARPVTVIRDLGKLGLIGEPGVDELTGEAGYVIQAFGGIDPDTGTSLGTRTILAENFITYQLPGGEQSPPFAEYTSGHSTFSGAGAAVLAAFTGSDHFDAQVTVASGTSAFDAALPTQTYIFEWDTFSQAANDAGFSRIYGGIHFSDGNLDGLSAGAAIGADAYDLASEFANGTAQPEQQPFFDEFLFG</sequence>
<protein>
    <recommendedName>
        <fullName evidence="1">Vanadium-dependent haloperoxidase NapH1-like second helical-bundle domain-containing protein</fullName>
    </recommendedName>
</protein>
<keyword evidence="3" id="KW-1185">Reference proteome</keyword>
<proteinExistence type="predicted"/>
<dbReference type="InterPro" id="IPR036938">
    <property type="entry name" value="PAP2/HPO_sf"/>
</dbReference>
<dbReference type="RefSeq" id="WP_149780834.1">
    <property type="nucleotide sequence ID" value="NZ_FRCB01000012.1"/>
</dbReference>
<dbReference type="SUPFAM" id="SSF48317">
    <property type="entry name" value="Acid phosphatase/Vanadium-dependent haloperoxidase"/>
    <property type="match status" value="1"/>
</dbReference>
<name>A0A1M7L079_9RHOB</name>
<dbReference type="CDD" id="cd03398">
    <property type="entry name" value="PAP2_haloperoxidase"/>
    <property type="match status" value="1"/>
</dbReference>
<evidence type="ECO:0000259" key="1">
    <source>
        <dbReference type="Pfam" id="PF22778"/>
    </source>
</evidence>
<dbReference type="EMBL" id="FRCB01000012">
    <property type="protein sequence ID" value="SHM71242.1"/>
    <property type="molecule type" value="Genomic_DNA"/>
</dbReference>
<dbReference type="Proteomes" id="UP000322545">
    <property type="component" value="Unassembled WGS sequence"/>
</dbReference>
<dbReference type="PANTHER" id="PTHR34599:SF2">
    <property type="entry name" value="TRAF-TYPE DOMAIN-CONTAINING PROTEIN"/>
    <property type="match status" value="1"/>
</dbReference>
<dbReference type="InterPro" id="IPR055161">
    <property type="entry name" value="NapH1-like_2nd"/>
</dbReference>
<dbReference type="AlphaFoldDB" id="A0A1M7L079"/>
<dbReference type="Pfam" id="PF22778">
    <property type="entry name" value="VCPO_2nd"/>
    <property type="match status" value="1"/>
</dbReference>